<dbReference type="Gramene" id="scaffold_8900001.1">
    <property type="protein sequence ID" value="scaffold_8900001.1"/>
    <property type="gene ID" value="scaffold_8900001.1"/>
</dbReference>
<feature type="compositionally biased region" description="Polar residues" evidence="4">
    <location>
        <begin position="99"/>
        <end position="108"/>
    </location>
</feature>
<reference evidence="8" key="1">
    <citation type="journal article" date="2011" name="Nat. Genet.">
        <title>The Arabidopsis lyrata genome sequence and the basis of rapid genome size change.</title>
        <authorList>
            <person name="Hu T.T."/>
            <person name="Pattyn P."/>
            <person name="Bakker E.G."/>
            <person name="Cao J."/>
            <person name="Cheng J.-F."/>
            <person name="Clark R.M."/>
            <person name="Fahlgren N."/>
            <person name="Fawcett J.A."/>
            <person name="Grimwood J."/>
            <person name="Gundlach H."/>
            <person name="Haberer G."/>
            <person name="Hollister J.D."/>
            <person name="Ossowski S."/>
            <person name="Ottilar R.P."/>
            <person name="Salamov A.A."/>
            <person name="Schneeberger K."/>
            <person name="Spannagl M."/>
            <person name="Wang X."/>
            <person name="Yang L."/>
            <person name="Nasrallah M.E."/>
            <person name="Bergelson J."/>
            <person name="Carrington J.C."/>
            <person name="Gaut B.S."/>
            <person name="Schmutz J."/>
            <person name="Mayer K.F.X."/>
            <person name="Van de Peer Y."/>
            <person name="Grigoriev I.V."/>
            <person name="Nordborg M."/>
            <person name="Weigel D."/>
            <person name="Guo Y.-L."/>
        </authorList>
    </citation>
    <scope>NUCLEOTIDE SEQUENCE [LARGE SCALE GENOMIC DNA]</scope>
    <source>
        <strain evidence="8">cv. MN47</strain>
    </source>
</reference>
<gene>
    <name evidence="7" type="ORF">ARALYDRAFT_921059</name>
</gene>
<keyword evidence="8" id="KW-1185">Reference proteome</keyword>
<dbReference type="PROSITE" id="PS50600">
    <property type="entry name" value="ULP_PROTEASE"/>
    <property type="match status" value="1"/>
</dbReference>
<evidence type="ECO:0000256" key="5">
    <source>
        <dbReference type="SAM" id="Phobius"/>
    </source>
</evidence>
<dbReference type="SUPFAM" id="SSF54001">
    <property type="entry name" value="Cysteine proteinases"/>
    <property type="match status" value="1"/>
</dbReference>
<comment type="similarity">
    <text evidence="1">Belongs to the peptidase C48 family.</text>
</comment>
<dbReference type="HOGENOM" id="CLU_447164_0_0_1"/>
<keyword evidence="5" id="KW-0812">Transmembrane</keyword>
<dbReference type="AlphaFoldDB" id="D7MWA4"/>
<evidence type="ECO:0000313" key="8">
    <source>
        <dbReference type="Proteomes" id="UP000008694"/>
    </source>
</evidence>
<feature type="region of interest" description="Disordered" evidence="4">
    <location>
        <begin position="382"/>
        <end position="408"/>
    </location>
</feature>
<feature type="compositionally biased region" description="Polar residues" evidence="4">
    <location>
        <begin position="209"/>
        <end position="218"/>
    </location>
</feature>
<evidence type="ECO:0000256" key="4">
    <source>
        <dbReference type="SAM" id="MobiDB-lite"/>
    </source>
</evidence>
<keyword evidence="3" id="KW-0378">Hydrolase</keyword>
<feature type="domain" description="Ubiquitin-like protease family profile" evidence="6">
    <location>
        <begin position="468"/>
        <end position="664"/>
    </location>
</feature>
<protein>
    <recommendedName>
        <fullName evidence="6">Ubiquitin-like protease family profile domain-containing protein</fullName>
    </recommendedName>
</protein>
<dbReference type="Pfam" id="PF02902">
    <property type="entry name" value="Peptidase_C48"/>
    <property type="match status" value="1"/>
</dbReference>
<proteinExistence type="inferred from homology"/>
<dbReference type="GO" id="GO:0008234">
    <property type="term" value="F:cysteine-type peptidase activity"/>
    <property type="evidence" value="ECO:0007669"/>
    <property type="project" value="InterPro"/>
</dbReference>
<accession>D7MWA4</accession>
<dbReference type="GO" id="GO:0006508">
    <property type="term" value="P:proteolysis"/>
    <property type="evidence" value="ECO:0007669"/>
    <property type="project" value="UniProtKB-KW"/>
</dbReference>
<feature type="region of interest" description="Disordered" evidence="4">
    <location>
        <begin position="190"/>
        <end position="223"/>
    </location>
</feature>
<evidence type="ECO:0000256" key="3">
    <source>
        <dbReference type="ARBA" id="ARBA00022801"/>
    </source>
</evidence>
<feature type="transmembrane region" description="Helical" evidence="5">
    <location>
        <begin position="9"/>
        <end position="30"/>
    </location>
</feature>
<feature type="region of interest" description="Disordered" evidence="4">
    <location>
        <begin position="98"/>
        <end position="127"/>
    </location>
</feature>
<evidence type="ECO:0000256" key="2">
    <source>
        <dbReference type="ARBA" id="ARBA00022670"/>
    </source>
</evidence>
<sequence length="699" mass="76416">MRLEYSRSVCASSFACTCFVFLYFFFSVLINRQFLQLFVLLPQTPAPGFVGSAHCDPKVTHLETLIASAFEFHTSIWPGGDASLPSLRSSRKRKCNACASESSSSGEVNGQKKVKRDGRSPPVSKHKAAATLVEKKFKSFKESLLVEVRDLIDNGYQPAVVAPSTIKSTPTLAVSPSLARVTRSGCAGIPAQSLSNRSTSSKQVDNRSAKQLASSCSGRGSRHDVLSQSCSLSTASSEACTGFRDTTANAPPPTKETRCTSLLDEAAKYTVDTSRFASKISEPASSDHCPQLTQPHVPPSSPLPLLSSLVPPTVLAAAMPDSEKGSSFVPPIVPVSNLPLPRNSTDVLPTHHPALVKHLSQPCPNDGSADHTTCVFSDKHHPLSSLEKTSQRKKNPASFSLAKPSKQQLLSGPAMNLRSKKHGSQPKNVVDSSTYIISTLDSVGSASITKFVHQLSQFSGSEYAINGQPYPASFFSAIYKPKNWLSSLHIDCMVTFLWKKHGSYLASRRITVLDSMFTSIMSSRFMSFSQNLNTTAYSWNPLLIAYARGLVDGRPSQLAWLTDVDIVYLPMNWGKRHWVALAVDLPRGHIDILDPFEDCTSARKVVSYMSPVAQMLPSLLRSVCVDVPSTWPSTGFTFNRLPNITQNHRGGDCGPMCLKFIELHSHQLIEPLRAMTNQQVDNIRMHYAMDLYAEFVSRA</sequence>
<organism evidence="8">
    <name type="scientific">Arabidopsis lyrata subsp. lyrata</name>
    <name type="common">Lyre-leaved rock-cress</name>
    <dbReference type="NCBI Taxonomy" id="81972"/>
    <lineage>
        <taxon>Eukaryota</taxon>
        <taxon>Viridiplantae</taxon>
        <taxon>Streptophyta</taxon>
        <taxon>Embryophyta</taxon>
        <taxon>Tracheophyta</taxon>
        <taxon>Spermatophyta</taxon>
        <taxon>Magnoliopsida</taxon>
        <taxon>eudicotyledons</taxon>
        <taxon>Gunneridae</taxon>
        <taxon>Pentapetalae</taxon>
        <taxon>rosids</taxon>
        <taxon>malvids</taxon>
        <taxon>Brassicales</taxon>
        <taxon>Brassicaceae</taxon>
        <taxon>Camelineae</taxon>
        <taxon>Arabidopsis</taxon>
    </lineage>
</organism>
<dbReference type="Gene3D" id="3.40.395.10">
    <property type="entry name" value="Adenoviral Proteinase, Chain A"/>
    <property type="match status" value="1"/>
</dbReference>
<evidence type="ECO:0000313" key="7">
    <source>
        <dbReference type="EMBL" id="EFH39175.1"/>
    </source>
</evidence>
<keyword evidence="2" id="KW-0645">Protease</keyword>
<keyword evidence="5" id="KW-1133">Transmembrane helix</keyword>
<keyword evidence="5" id="KW-0472">Membrane</keyword>
<dbReference type="EMBL" id="GL348782">
    <property type="protein sequence ID" value="EFH39175.1"/>
    <property type="molecule type" value="Genomic_DNA"/>
</dbReference>
<evidence type="ECO:0000256" key="1">
    <source>
        <dbReference type="ARBA" id="ARBA00005234"/>
    </source>
</evidence>
<dbReference type="InterPro" id="IPR038765">
    <property type="entry name" value="Papain-like_cys_pep_sf"/>
</dbReference>
<name>D7MWA4_ARALL</name>
<feature type="compositionally biased region" description="Polar residues" evidence="4">
    <location>
        <begin position="192"/>
        <end position="203"/>
    </location>
</feature>
<dbReference type="Proteomes" id="UP000008694">
    <property type="component" value="Unassembled WGS sequence"/>
</dbReference>
<evidence type="ECO:0000259" key="6">
    <source>
        <dbReference type="PROSITE" id="PS50600"/>
    </source>
</evidence>
<dbReference type="InterPro" id="IPR003653">
    <property type="entry name" value="Peptidase_C48_C"/>
</dbReference>